<gene>
    <name evidence="2" type="ORF">JQS43_23270</name>
</gene>
<dbReference type="KEGG" id="nhy:JQS43_23270"/>
<dbReference type="EMBL" id="CP070499">
    <property type="protein sequence ID" value="QSB14379.1"/>
    <property type="molecule type" value="Genomic_DNA"/>
</dbReference>
<feature type="region of interest" description="Disordered" evidence="1">
    <location>
        <begin position="93"/>
        <end position="113"/>
    </location>
</feature>
<dbReference type="Proteomes" id="UP000662857">
    <property type="component" value="Chromosome"/>
</dbReference>
<dbReference type="AlphaFoldDB" id="A0A895YFX8"/>
<protein>
    <submittedName>
        <fullName evidence="2">Uncharacterized protein</fullName>
    </submittedName>
</protein>
<dbReference type="RefSeq" id="WP_239676508.1">
    <property type="nucleotide sequence ID" value="NZ_CP070499.1"/>
</dbReference>
<name>A0A895YFX8_9ACTN</name>
<accession>A0A895YFX8</accession>
<evidence type="ECO:0000313" key="3">
    <source>
        <dbReference type="Proteomes" id="UP000662857"/>
    </source>
</evidence>
<organism evidence="2 3">
    <name type="scientific">Natronosporangium hydrolyticum</name>
    <dbReference type="NCBI Taxonomy" id="2811111"/>
    <lineage>
        <taxon>Bacteria</taxon>
        <taxon>Bacillati</taxon>
        <taxon>Actinomycetota</taxon>
        <taxon>Actinomycetes</taxon>
        <taxon>Micromonosporales</taxon>
        <taxon>Micromonosporaceae</taxon>
        <taxon>Natronosporangium</taxon>
    </lineage>
</organism>
<proteinExistence type="predicted"/>
<evidence type="ECO:0000313" key="2">
    <source>
        <dbReference type="EMBL" id="QSB14379.1"/>
    </source>
</evidence>
<keyword evidence="3" id="KW-1185">Reference proteome</keyword>
<sequence>MTTYYFVMDLEFATDGPDSPDDFDAFADRVLDALGELEEADSGIVDPDVTASLTKRTLSVLMGVVADSRDDARRLFAANVRTALHVAGCGTPGWPNVPGQLPAPYEPDYAPAS</sequence>
<reference evidence="2" key="1">
    <citation type="submission" date="2021-02" db="EMBL/GenBank/DDBJ databases">
        <title>Natrosporangium hydrolyticum gen. nov., sp. nov, a haloalkaliphilic actinobacterium from a soda solonchak soil.</title>
        <authorList>
            <person name="Sorokin D.Y."/>
            <person name="Khijniak T.V."/>
            <person name="Zakharycheva A.P."/>
            <person name="Boueva O.V."/>
            <person name="Ariskina E.V."/>
            <person name="Hahnke R.L."/>
            <person name="Bunk B."/>
            <person name="Sproer C."/>
            <person name="Schumann P."/>
            <person name="Evtushenko L.I."/>
            <person name="Kublanov I.V."/>
        </authorList>
    </citation>
    <scope>NUCLEOTIDE SEQUENCE</scope>
    <source>
        <strain evidence="2">DSM 106523</strain>
    </source>
</reference>
<evidence type="ECO:0000256" key="1">
    <source>
        <dbReference type="SAM" id="MobiDB-lite"/>
    </source>
</evidence>